<dbReference type="RefSeq" id="WP_058110281.1">
    <property type="nucleotide sequence ID" value="NZ_QDTN01000076.1"/>
</dbReference>
<evidence type="ECO:0000313" key="4">
    <source>
        <dbReference type="EMBL" id="EBZ6053164.1"/>
    </source>
</evidence>
<dbReference type="Gene3D" id="1.10.10.10">
    <property type="entry name" value="Winged helix-like DNA-binding domain superfamily/Winged helix DNA-binding domain"/>
    <property type="match status" value="1"/>
</dbReference>
<accession>A0A5X3P7T0</accession>
<dbReference type="InterPro" id="IPR022391">
    <property type="entry name" value="ICE_relaxase_PFGI-1"/>
</dbReference>
<dbReference type="InterPro" id="IPR011093">
    <property type="entry name" value="TraI_2_C"/>
</dbReference>
<protein>
    <submittedName>
        <fullName evidence="4">Relaxase</fullName>
    </submittedName>
</protein>
<name>A0A5X3P7T0_SALET</name>
<dbReference type="SUPFAM" id="SSF46785">
    <property type="entry name" value="Winged helix' DNA-binding domain"/>
    <property type="match status" value="1"/>
</dbReference>
<reference evidence="4" key="1">
    <citation type="submission" date="2018-10" db="EMBL/GenBank/DDBJ databases">
        <authorList>
            <consortium name="GenomeTrakr network: Whole genome sequencing for foodborne pathogen traceback"/>
        </authorList>
    </citation>
    <scope>NUCLEOTIDE SEQUENCE</scope>
    <source>
        <strain evidence="4">FDA00013435</strain>
    </source>
</reference>
<evidence type="ECO:0000256" key="1">
    <source>
        <dbReference type="SAM" id="MobiDB-lite"/>
    </source>
</evidence>
<organism evidence="4">
    <name type="scientific">Salmonella enterica subsp. enterica serovar Weslaco</name>
    <dbReference type="NCBI Taxonomy" id="1243597"/>
    <lineage>
        <taxon>Bacteria</taxon>
        <taxon>Pseudomonadati</taxon>
        <taxon>Pseudomonadota</taxon>
        <taxon>Gammaproteobacteria</taxon>
        <taxon>Enterobacterales</taxon>
        <taxon>Enterobacteriaceae</taxon>
        <taxon>Salmonella</taxon>
    </lineage>
</organism>
<feature type="domain" description="Uncharacterised" evidence="2">
    <location>
        <begin position="31"/>
        <end position="239"/>
    </location>
</feature>
<dbReference type="EMBL" id="AAHRRA010000018">
    <property type="protein sequence ID" value="EBZ6053164.1"/>
    <property type="molecule type" value="Genomic_DNA"/>
</dbReference>
<sequence>MLNLKSLLRPGRSRPDALPPPEATKSSLPPGYFRPMTASELLATTRRQQWLQSLWDYSSLPKDMYRQYYLAPLEHCVTLMQQFPLTESGPYARPGGMADYMLETVSYAARLSKSYMLPVGAPPEEQAAQSAAWNTVVVYAAMLPSLEYLCHLHVELGNGKRWFPLLDAPPEPYRFRFEPEQSPERLQSFGAMLAWKIIPPEAINWLSSWPEAIRTLSTNLTGFRAQSGVVNAIVSEAIRLAAGIPESEPLAVSAATVSVPAELLQGDTLLSGLAEDTPDLVASYFEEEIIPAADLTPAPASDADLVSPDAQREPDDTDALLTMMGFASADAAETGETIPSAELNDPGEAFWQWLLDGCRSGSLIPNKSDGRIHLVAGYVFLRAPGIFHQFLTETNAPKENKSSLQKAFERLGHHRQDNGTMYTCHLYQNEQREGRFQKLSGYLVLASKIFPGDNNLGDNPLLIVI</sequence>
<feature type="region of interest" description="Disordered" evidence="1">
    <location>
        <begin position="1"/>
        <end position="32"/>
    </location>
</feature>
<dbReference type="Pfam" id="PF07515">
    <property type="entry name" value="TraI_2_C"/>
    <property type="match status" value="1"/>
</dbReference>
<dbReference type="NCBIfam" id="TIGR03760">
    <property type="entry name" value="ICE_TraI_Pfluor"/>
    <property type="match status" value="1"/>
</dbReference>
<evidence type="ECO:0000259" key="3">
    <source>
        <dbReference type="Pfam" id="PF07515"/>
    </source>
</evidence>
<feature type="domain" description="Putative conjugal transfer nickase/helicase TraI C-terminal" evidence="3">
    <location>
        <begin position="347"/>
        <end position="462"/>
    </location>
</feature>
<dbReference type="InterPro" id="IPR036390">
    <property type="entry name" value="WH_DNA-bd_sf"/>
</dbReference>
<gene>
    <name evidence="4" type="ORF">D2118_17200</name>
</gene>
<evidence type="ECO:0000259" key="2">
    <source>
        <dbReference type="Pfam" id="PF07514"/>
    </source>
</evidence>
<comment type="caution">
    <text evidence="4">The sequence shown here is derived from an EMBL/GenBank/DDBJ whole genome shotgun (WGS) entry which is preliminary data.</text>
</comment>
<dbReference type="InterPro" id="IPR011119">
    <property type="entry name" value="Unchr_helicase_relaxase_TraI"/>
</dbReference>
<dbReference type="InterPro" id="IPR036388">
    <property type="entry name" value="WH-like_DNA-bd_sf"/>
</dbReference>
<dbReference type="Pfam" id="PF07514">
    <property type="entry name" value="TraI_2"/>
    <property type="match status" value="1"/>
</dbReference>
<dbReference type="AlphaFoldDB" id="A0A5X3P7T0"/>
<dbReference type="Gene3D" id="2.40.10.200">
    <property type="entry name" value="STY4665 C-terminal domain-like"/>
    <property type="match status" value="1"/>
</dbReference>
<proteinExistence type="predicted"/>
<dbReference type="Gene3D" id="1.10.3210.40">
    <property type="match status" value="1"/>
</dbReference>